<evidence type="ECO:0000256" key="3">
    <source>
        <dbReference type="ARBA" id="ARBA00022833"/>
    </source>
</evidence>
<name>A0A0C3S8V3_PHLG1</name>
<dbReference type="InterPro" id="IPR035979">
    <property type="entry name" value="RBD_domain_sf"/>
</dbReference>
<evidence type="ECO:0000313" key="8">
    <source>
        <dbReference type="Proteomes" id="UP000053257"/>
    </source>
</evidence>
<evidence type="ECO:0000313" key="7">
    <source>
        <dbReference type="EMBL" id="KIP05660.1"/>
    </source>
</evidence>
<feature type="compositionally biased region" description="Low complexity" evidence="5">
    <location>
        <begin position="44"/>
        <end position="56"/>
    </location>
</feature>
<sequence length="703" mass="76504">MTRGKQGNPPATPQRTLQRTHQRQASSSPYTPVTSFSTPYTPYSLRSLSSSNVSSLATPASIAGQRRAIPPASPENGLRVKEQKSFADVAENWRTRAGENGIKVRPSEESQFADDEGDDGFDLDGSGFFSVDQALLPAPFLSSHRRARAFTQLQPVAAPSPLAQIFNPQLSTPARNPHAQSFSFSPAYLNTPPPNPALMNKFRLRGTVTDPAHTRRRPTFGQPSELCDIEEDDDYAMYLPSFSPPMPPAHSQTLPLNLQDPFDTSDISDSYYDAQSLPVYVEAPAPESPSCSVCGARKGSLAVLEPCCHPLCSGCLTSALNIVGEKDMECAVCKAKVLDFKLQKVESIAAPAPQRMAERGYSQLFGLSADNGIQDFFDRAQGASTPVARSLPVLDGGKTRKCDDKVVLRIDNVPWDITPPAISTWLKHPVERVHVLLDRKGKTLSHAYVEMVSSDAAKAALRTSQNSVLGKGKRARGVTVTRSNQEELMRALFPSWQGTFDGSRPSLSGLSNEHVIAALQHGLISETDLKSLLHLIRSPDSHFLKVPSLPFHSLISIVSKFPTDEDSRVFWSGNLRDMMYEIVHTAVEVLVTRVEDNPFSEWTSLAAELVRAAMVCQAFTAEQMSKLSDILEAALPPATSSPVSHAASPQPISRSCASAHPLQSSRKYNSAKENNAPFGDLAKEFGVDAQIVEALAQRLSLFA</sequence>
<dbReference type="STRING" id="745531.A0A0C3S8V3"/>
<evidence type="ECO:0000256" key="4">
    <source>
        <dbReference type="PROSITE-ProRule" id="PRU00175"/>
    </source>
</evidence>
<keyword evidence="2 4" id="KW-0863">Zinc-finger</keyword>
<reference evidence="7 8" key="1">
    <citation type="journal article" date="2014" name="PLoS Genet.">
        <title>Analysis of the Phlebiopsis gigantea genome, transcriptome and secretome provides insight into its pioneer colonization strategies of wood.</title>
        <authorList>
            <person name="Hori C."/>
            <person name="Ishida T."/>
            <person name="Igarashi K."/>
            <person name="Samejima M."/>
            <person name="Suzuki H."/>
            <person name="Master E."/>
            <person name="Ferreira P."/>
            <person name="Ruiz-Duenas F.J."/>
            <person name="Held B."/>
            <person name="Canessa P."/>
            <person name="Larrondo L.F."/>
            <person name="Schmoll M."/>
            <person name="Druzhinina I.S."/>
            <person name="Kubicek C.P."/>
            <person name="Gaskell J.A."/>
            <person name="Kersten P."/>
            <person name="St John F."/>
            <person name="Glasner J."/>
            <person name="Sabat G."/>
            <person name="Splinter BonDurant S."/>
            <person name="Syed K."/>
            <person name="Yadav J."/>
            <person name="Mgbeahuruike A.C."/>
            <person name="Kovalchuk A."/>
            <person name="Asiegbu F.O."/>
            <person name="Lackner G."/>
            <person name="Hoffmeister D."/>
            <person name="Rencoret J."/>
            <person name="Gutierrez A."/>
            <person name="Sun H."/>
            <person name="Lindquist E."/>
            <person name="Barry K."/>
            <person name="Riley R."/>
            <person name="Grigoriev I.V."/>
            <person name="Henrissat B."/>
            <person name="Kues U."/>
            <person name="Berka R.M."/>
            <person name="Martinez A.T."/>
            <person name="Covert S.F."/>
            <person name="Blanchette R.A."/>
            <person name="Cullen D."/>
        </authorList>
    </citation>
    <scope>NUCLEOTIDE SEQUENCE [LARGE SCALE GENOMIC DNA]</scope>
    <source>
        <strain evidence="7 8">11061_1 CR5-6</strain>
    </source>
</reference>
<dbReference type="OrthoDB" id="336240at2759"/>
<evidence type="ECO:0000256" key="1">
    <source>
        <dbReference type="ARBA" id="ARBA00022723"/>
    </source>
</evidence>
<evidence type="ECO:0000259" key="6">
    <source>
        <dbReference type="PROSITE" id="PS50089"/>
    </source>
</evidence>
<dbReference type="InterPro" id="IPR000504">
    <property type="entry name" value="RRM_dom"/>
</dbReference>
<evidence type="ECO:0000256" key="2">
    <source>
        <dbReference type="ARBA" id="ARBA00022771"/>
    </source>
</evidence>
<dbReference type="PROSITE" id="PS50089">
    <property type="entry name" value="ZF_RING_2"/>
    <property type="match status" value="1"/>
</dbReference>
<dbReference type="InterPro" id="IPR001841">
    <property type="entry name" value="Znf_RING"/>
</dbReference>
<dbReference type="SMART" id="SM00360">
    <property type="entry name" value="RRM"/>
    <property type="match status" value="1"/>
</dbReference>
<dbReference type="PROSITE" id="PS00518">
    <property type="entry name" value="ZF_RING_1"/>
    <property type="match status" value="1"/>
</dbReference>
<feature type="region of interest" description="Disordered" evidence="5">
    <location>
        <begin position="98"/>
        <end position="119"/>
    </location>
</feature>
<feature type="region of interest" description="Disordered" evidence="5">
    <location>
        <begin position="1"/>
        <end position="82"/>
    </location>
</feature>
<dbReference type="EMBL" id="KN840537">
    <property type="protein sequence ID" value="KIP05660.1"/>
    <property type="molecule type" value="Genomic_DNA"/>
</dbReference>
<keyword evidence="1" id="KW-0479">Metal-binding</keyword>
<dbReference type="Gene3D" id="3.30.70.330">
    <property type="match status" value="1"/>
</dbReference>
<gene>
    <name evidence="7" type="ORF">PHLGIDRAFT_144067</name>
</gene>
<evidence type="ECO:0000256" key="5">
    <source>
        <dbReference type="SAM" id="MobiDB-lite"/>
    </source>
</evidence>
<dbReference type="GO" id="GO:0008270">
    <property type="term" value="F:zinc ion binding"/>
    <property type="evidence" value="ECO:0007669"/>
    <property type="project" value="UniProtKB-KW"/>
</dbReference>
<dbReference type="SUPFAM" id="SSF57850">
    <property type="entry name" value="RING/U-box"/>
    <property type="match status" value="1"/>
</dbReference>
<feature type="compositionally biased region" description="Polar residues" evidence="5">
    <location>
        <begin position="13"/>
        <end position="41"/>
    </location>
</feature>
<dbReference type="Proteomes" id="UP000053257">
    <property type="component" value="Unassembled WGS sequence"/>
</dbReference>
<dbReference type="SUPFAM" id="SSF54928">
    <property type="entry name" value="RNA-binding domain, RBD"/>
    <property type="match status" value="1"/>
</dbReference>
<organism evidence="7 8">
    <name type="scientific">Phlebiopsis gigantea (strain 11061_1 CR5-6)</name>
    <name type="common">White-rot fungus</name>
    <name type="synonym">Peniophora gigantea</name>
    <dbReference type="NCBI Taxonomy" id="745531"/>
    <lineage>
        <taxon>Eukaryota</taxon>
        <taxon>Fungi</taxon>
        <taxon>Dikarya</taxon>
        <taxon>Basidiomycota</taxon>
        <taxon>Agaricomycotina</taxon>
        <taxon>Agaricomycetes</taxon>
        <taxon>Polyporales</taxon>
        <taxon>Phanerochaetaceae</taxon>
        <taxon>Phlebiopsis</taxon>
    </lineage>
</organism>
<dbReference type="GO" id="GO:0003723">
    <property type="term" value="F:RNA binding"/>
    <property type="evidence" value="ECO:0007669"/>
    <property type="project" value="InterPro"/>
</dbReference>
<dbReference type="InterPro" id="IPR012677">
    <property type="entry name" value="Nucleotide-bd_a/b_plait_sf"/>
</dbReference>
<dbReference type="AlphaFoldDB" id="A0A0C3S8V3"/>
<proteinExistence type="predicted"/>
<protein>
    <recommendedName>
        <fullName evidence="6">RING-type domain-containing protein</fullName>
    </recommendedName>
</protein>
<feature type="domain" description="RING-type" evidence="6">
    <location>
        <begin position="291"/>
        <end position="334"/>
    </location>
</feature>
<dbReference type="HOGENOM" id="CLU_010144_0_0_1"/>
<keyword evidence="8" id="KW-1185">Reference proteome</keyword>
<accession>A0A0C3S8V3</accession>
<keyword evidence="3" id="KW-0862">Zinc</keyword>
<dbReference type="InterPro" id="IPR017907">
    <property type="entry name" value="Znf_RING_CS"/>
</dbReference>